<comment type="caution">
    <text evidence="14">The sequence shown here is derived from an EMBL/GenBank/DDBJ whole genome shotgun (WGS) entry which is preliminary data.</text>
</comment>
<dbReference type="GO" id="GO:0016717">
    <property type="term" value="F:oxidoreductase activity, acting on paired donors, with oxidation of a pair of donors resulting in the reduction of molecular oxygen to two molecules of water"/>
    <property type="evidence" value="ECO:0007669"/>
    <property type="project" value="InterPro"/>
</dbReference>
<evidence type="ECO:0000256" key="1">
    <source>
        <dbReference type="ARBA" id="ARBA00004141"/>
    </source>
</evidence>
<sequence length="377" mass="44256">MRHSVKPPLIWLNVLLFLSTFLAAVIAVPWYGMVHGYQTGHWVWLLVAFSFCNLSITAGYHRLWSHKTYQAHPVLRVIFAIGGAFALQNSALHWSSDHRVHHKHVDKNDVDPYSAKRGLWFSHIGWMLRHYNKETYHDYANCRDLQKDWVVQWQHKHYLLLALLTNIGIPLLLGLIYQDIIGMLLIVGVLRLVLSHHTTFFINSLAHVWGSQPYTDKNTARDNGILAIFTFGEGYHNFHHIFENDYRNGIHWWQYDPTKWFIKSSQWLGLADKLRTTPKIKIEQAMAKQALKKALDKIEGHPNMQHLKQALNDEFELLMGKIKDYYELKRQLIEQKRSGLVAKYEHSLLVIRYRQIKAERKAQQKHWQAMLTNCIGQ</sequence>
<keyword evidence="3" id="KW-0444">Lipid biosynthesis</keyword>
<dbReference type="Pfam" id="PF00487">
    <property type="entry name" value="FA_desaturase"/>
    <property type="match status" value="1"/>
</dbReference>
<evidence type="ECO:0000256" key="3">
    <source>
        <dbReference type="ARBA" id="ARBA00022516"/>
    </source>
</evidence>
<dbReference type="PANTHER" id="PTHR11351">
    <property type="entry name" value="ACYL-COA DESATURASE"/>
    <property type="match status" value="1"/>
</dbReference>
<dbReference type="OrthoDB" id="19906at2"/>
<keyword evidence="11" id="KW-0275">Fatty acid biosynthesis</keyword>
<organism evidence="14 15">
    <name type="scientific">Vibrio ichthyoenteri ATCC 700023</name>
    <dbReference type="NCBI Taxonomy" id="870968"/>
    <lineage>
        <taxon>Bacteria</taxon>
        <taxon>Pseudomonadati</taxon>
        <taxon>Pseudomonadota</taxon>
        <taxon>Gammaproteobacteria</taxon>
        <taxon>Vibrionales</taxon>
        <taxon>Vibrionaceae</taxon>
        <taxon>Vibrio</taxon>
    </lineage>
</organism>
<keyword evidence="8" id="KW-0408">Iron</keyword>
<keyword evidence="4 12" id="KW-0812">Transmembrane</keyword>
<dbReference type="AlphaFoldDB" id="F9S670"/>
<keyword evidence="10 12" id="KW-0472">Membrane</keyword>
<dbReference type="PANTHER" id="PTHR11351:SF31">
    <property type="entry name" value="DESATURASE 1, ISOFORM A-RELATED"/>
    <property type="match status" value="1"/>
</dbReference>
<comment type="subcellular location">
    <subcellularLocation>
        <location evidence="1">Membrane</location>
        <topology evidence="1">Multi-pass membrane protein</topology>
    </subcellularLocation>
</comment>
<dbReference type="RefSeq" id="WP_006713987.1">
    <property type="nucleotide sequence ID" value="NZ_AFWF01000257.1"/>
</dbReference>
<name>F9S670_9VIBR</name>
<keyword evidence="15" id="KW-1185">Reference proteome</keyword>
<protein>
    <submittedName>
        <fullName evidence="14">Acyl-CoA desaturase</fullName>
    </submittedName>
</protein>
<dbReference type="CDD" id="cd03505">
    <property type="entry name" value="Delta9-FADS-like"/>
    <property type="match status" value="1"/>
</dbReference>
<dbReference type="InterPro" id="IPR005804">
    <property type="entry name" value="FA_desaturase_dom"/>
</dbReference>
<evidence type="ECO:0000256" key="2">
    <source>
        <dbReference type="ARBA" id="ARBA00008749"/>
    </source>
</evidence>
<evidence type="ECO:0000313" key="15">
    <source>
        <dbReference type="Proteomes" id="UP000004605"/>
    </source>
</evidence>
<feature type="domain" description="Fatty acid desaturase" evidence="13">
    <location>
        <begin position="42"/>
        <end position="260"/>
    </location>
</feature>
<keyword evidence="5" id="KW-0276">Fatty acid metabolism</keyword>
<dbReference type="InterPro" id="IPR015876">
    <property type="entry name" value="Acyl-CoA_DS"/>
</dbReference>
<evidence type="ECO:0000256" key="8">
    <source>
        <dbReference type="ARBA" id="ARBA00023004"/>
    </source>
</evidence>
<keyword evidence="6 12" id="KW-1133">Transmembrane helix</keyword>
<evidence type="ECO:0000256" key="4">
    <source>
        <dbReference type="ARBA" id="ARBA00022692"/>
    </source>
</evidence>
<comment type="similarity">
    <text evidence="2">Belongs to the fatty acid desaturase type 2 family.</text>
</comment>
<evidence type="ECO:0000259" key="13">
    <source>
        <dbReference type="Pfam" id="PF00487"/>
    </source>
</evidence>
<feature type="transmembrane region" description="Helical" evidence="12">
    <location>
        <begin position="9"/>
        <end position="30"/>
    </location>
</feature>
<reference evidence="14 15" key="1">
    <citation type="journal article" date="2012" name="Int. J. Syst. Evol. Microbiol.">
        <title>Vibrio caribbeanicus sp. nov., isolated from the marine sponge Scleritoderma cyanea.</title>
        <authorList>
            <person name="Hoffmann M."/>
            <person name="Monday S.R."/>
            <person name="Allard M.W."/>
            <person name="Strain E.A."/>
            <person name="Whittaker P."/>
            <person name="Naum M."/>
            <person name="McCarthy P.J."/>
            <person name="Lopez J.V."/>
            <person name="Fischer M."/>
            <person name="Brown E.W."/>
        </authorList>
    </citation>
    <scope>NUCLEOTIDE SEQUENCE [LARGE SCALE GENOMIC DNA]</scope>
    <source>
        <strain evidence="14 15">ATCC 700023</strain>
    </source>
</reference>
<dbReference type="PRINTS" id="PR00075">
    <property type="entry name" value="FACDDSATRASE"/>
</dbReference>
<dbReference type="Proteomes" id="UP000004605">
    <property type="component" value="Unassembled WGS sequence"/>
</dbReference>
<evidence type="ECO:0000313" key="14">
    <source>
        <dbReference type="EMBL" id="EGU33908.1"/>
    </source>
</evidence>
<evidence type="ECO:0000256" key="5">
    <source>
        <dbReference type="ARBA" id="ARBA00022832"/>
    </source>
</evidence>
<evidence type="ECO:0000256" key="6">
    <source>
        <dbReference type="ARBA" id="ARBA00022989"/>
    </source>
</evidence>
<evidence type="ECO:0000256" key="12">
    <source>
        <dbReference type="SAM" id="Phobius"/>
    </source>
</evidence>
<dbReference type="GO" id="GO:0006633">
    <property type="term" value="P:fatty acid biosynthetic process"/>
    <property type="evidence" value="ECO:0007669"/>
    <property type="project" value="UniProtKB-KW"/>
</dbReference>
<feature type="transmembrane region" description="Helical" evidence="12">
    <location>
        <begin position="158"/>
        <end position="177"/>
    </location>
</feature>
<proteinExistence type="inferred from homology"/>
<dbReference type="GO" id="GO:0016020">
    <property type="term" value="C:membrane"/>
    <property type="evidence" value="ECO:0007669"/>
    <property type="project" value="UniProtKB-SubCell"/>
</dbReference>
<evidence type="ECO:0000256" key="10">
    <source>
        <dbReference type="ARBA" id="ARBA00023136"/>
    </source>
</evidence>
<gene>
    <name evidence="14" type="ORF">VII00023_17284</name>
</gene>
<keyword evidence="9" id="KW-0443">Lipid metabolism</keyword>
<keyword evidence="7" id="KW-0560">Oxidoreductase</keyword>
<evidence type="ECO:0000256" key="7">
    <source>
        <dbReference type="ARBA" id="ARBA00023002"/>
    </source>
</evidence>
<evidence type="ECO:0000256" key="11">
    <source>
        <dbReference type="ARBA" id="ARBA00023160"/>
    </source>
</evidence>
<feature type="transmembrane region" description="Helical" evidence="12">
    <location>
        <begin position="42"/>
        <end position="61"/>
    </location>
</feature>
<accession>F9S670</accession>
<evidence type="ECO:0000256" key="9">
    <source>
        <dbReference type="ARBA" id="ARBA00023098"/>
    </source>
</evidence>
<dbReference type="EMBL" id="AFWF01000257">
    <property type="protein sequence ID" value="EGU33908.1"/>
    <property type="molecule type" value="Genomic_DNA"/>
</dbReference>